<dbReference type="HOGENOM" id="CLU_2217097_0_0_2"/>
<dbReference type="RefSeq" id="WP_012954821.1">
    <property type="nucleotide sequence ID" value="NC_013790.1"/>
</dbReference>
<protein>
    <submittedName>
        <fullName evidence="1">Uncharacterized protein</fullName>
    </submittedName>
</protein>
<accession>D3E4G9</accession>
<dbReference type="AlphaFoldDB" id="D3E4G9"/>
<evidence type="ECO:0000313" key="2">
    <source>
        <dbReference type="Proteomes" id="UP000008680"/>
    </source>
</evidence>
<name>D3E4G9_METRM</name>
<evidence type="ECO:0000313" key="1">
    <source>
        <dbReference type="EMBL" id="ADC45865.1"/>
    </source>
</evidence>
<sequence length="106" mass="12238">MSELKLDLVFDDYQIKRAKPARGSSVIHVNKRWIGKEVSIIPLPFDVDEKFIDETKGEDGLYHLELAVKEIFSKTVSDRKDVGFFYLKESLLGLFFLIIEAPDIVY</sequence>
<proteinExistence type="predicted"/>
<dbReference type="GeneID" id="8769630"/>
<keyword evidence="2" id="KW-1185">Reference proteome</keyword>
<dbReference type="PATRIC" id="fig|634498.28.peg.13"/>
<dbReference type="KEGG" id="mru:mru_0013"/>
<gene>
    <name evidence="1" type="ordered locus">mru_0013</name>
</gene>
<dbReference type="EMBL" id="CP001719">
    <property type="protein sequence ID" value="ADC45865.1"/>
    <property type="molecule type" value="Genomic_DNA"/>
</dbReference>
<organism evidence="1 2">
    <name type="scientific">Methanobrevibacter ruminantium (strain ATCC 35063 / DSM 1093 / JCM 13430 / OCM 146 / M1)</name>
    <name type="common">Methanobacterium ruminantium</name>
    <dbReference type="NCBI Taxonomy" id="634498"/>
    <lineage>
        <taxon>Archaea</taxon>
        <taxon>Methanobacteriati</taxon>
        <taxon>Methanobacteriota</taxon>
        <taxon>Methanomada group</taxon>
        <taxon>Methanobacteria</taxon>
        <taxon>Methanobacteriales</taxon>
        <taxon>Methanobacteriaceae</taxon>
        <taxon>Methanobrevibacter</taxon>
    </lineage>
</organism>
<reference evidence="1 2" key="1">
    <citation type="journal article" date="2010" name="PLoS ONE">
        <title>The genome sequence of the rumen methanogen Methanobrevibacter ruminantium reveals new possibilities for controlling ruminant methane emissions.</title>
        <authorList>
            <person name="Leahy S.C."/>
            <person name="Kelly W.J."/>
            <person name="Altermann E."/>
            <person name="Ronimus R.S."/>
            <person name="Yeoman C.J."/>
            <person name="Pacheco D.M."/>
            <person name="Li D."/>
            <person name="Kong Z."/>
            <person name="McTavish S."/>
            <person name="Sang C."/>
            <person name="Lambie S.C."/>
            <person name="Janssen P.H."/>
            <person name="Dey D."/>
            <person name="Attwood G.T."/>
        </authorList>
    </citation>
    <scope>NUCLEOTIDE SEQUENCE [LARGE SCALE GENOMIC DNA]</scope>
    <source>
        <strain evidence="2">ATCC 35063 / DSM 1093 / JCM 13430 / OCM 146 / M1</strain>
    </source>
</reference>
<dbReference type="Proteomes" id="UP000008680">
    <property type="component" value="Chromosome"/>
</dbReference>